<evidence type="ECO:0000313" key="2">
    <source>
        <dbReference type="Proteomes" id="UP000274212"/>
    </source>
</evidence>
<sequence>MGRFDQLLQSAGIKPQHKAPAAKPKKRVVVMAKALPANLGNIAMPESLHVLRYELELAVNGARITAIDARDILHQLSAGETLPTDLAEKLKAVLNVRAKRTGEEAGALRIQLARGVKDRKITATEAAKVEHLINVGAELPDDMKIKIGKYAR</sequence>
<evidence type="ECO:0000313" key="1">
    <source>
        <dbReference type="EMBL" id="RMU04700.1"/>
    </source>
</evidence>
<dbReference type="RefSeq" id="WP_122286297.1">
    <property type="nucleotide sequence ID" value="NZ_RBRV01000276.1"/>
</dbReference>
<gene>
    <name evidence="1" type="ORF">ALP36_04524</name>
</gene>
<comment type="caution">
    <text evidence="1">The sequence shown here is derived from an EMBL/GenBank/DDBJ whole genome shotgun (WGS) entry which is preliminary data.</text>
</comment>
<dbReference type="AlphaFoldDB" id="A0A3M5R6Y2"/>
<protein>
    <submittedName>
        <fullName evidence="1">Uncharacterized protein</fullName>
    </submittedName>
</protein>
<dbReference type="Proteomes" id="UP000274212">
    <property type="component" value="Unassembled WGS sequence"/>
</dbReference>
<name>A0A3M5R6Y2_9PSED</name>
<reference evidence="1 2" key="1">
    <citation type="submission" date="2018-08" db="EMBL/GenBank/DDBJ databases">
        <title>Recombination of ecologically and evolutionarily significant loci maintains genetic cohesion in the Pseudomonas syringae species complex.</title>
        <authorList>
            <person name="Dillon M."/>
            <person name="Thakur S."/>
            <person name="Almeida R.N.D."/>
            <person name="Weir B.S."/>
            <person name="Guttman D.S."/>
        </authorList>
    </citation>
    <scope>NUCLEOTIDE SEQUENCE [LARGE SCALE GENOMIC DNA]</scope>
    <source>
        <strain evidence="1 2">ICMP 9829</strain>
    </source>
</reference>
<dbReference type="EMBL" id="RBTT01000322">
    <property type="protein sequence ID" value="RMU04700.1"/>
    <property type="molecule type" value="Genomic_DNA"/>
</dbReference>
<proteinExistence type="predicted"/>
<organism evidence="1 2">
    <name type="scientific">Pseudomonas syringae pv. coriandricola</name>
    <dbReference type="NCBI Taxonomy" id="264453"/>
    <lineage>
        <taxon>Bacteria</taxon>
        <taxon>Pseudomonadati</taxon>
        <taxon>Pseudomonadota</taxon>
        <taxon>Gammaproteobacteria</taxon>
        <taxon>Pseudomonadales</taxon>
        <taxon>Pseudomonadaceae</taxon>
        <taxon>Pseudomonas</taxon>
    </lineage>
</organism>
<accession>A0A3M5R6Y2</accession>